<accession>X1G2C7</accession>
<organism evidence="1">
    <name type="scientific">marine sediment metagenome</name>
    <dbReference type="NCBI Taxonomy" id="412755"/>
    <lineage>
        <taxon>unclassified sequences</taxon>
        <taxon>metagenomes</taxon>
        <taxon>ecological metagenomes</taxon>
    </lineage>
</organism>
<sequence>MEIILVIIKDKELINNIPRVKLQNHNIVVLSNINYIKHHIEEYMPKYVILSAKFKNYKEIA</sequence>
<dbReference type="EMBL" id="BARU01003764">
    <property type="protein sequence ID" value="GAH27178.1"/>
    <property type="molecule type" value="Genomic_DNA"/>
</dbReference>
<name>X1G2C7_9ZZZZ</name>
<evidence type="ECO:0000313" key="1">
    <source>
        <dbReference type="EMBL" id="GAH27178.1"/>
    </source>
</evidence>
<comment type="caution">
    <text evidence="1">The sequence shown here is derived from an EMBL/GenBank/DDBJ whole genome shotgun (WGS) entry which is preliminary data.</text>
</comment>
<protein>
    <submittedName>
        <fullName evidence="1">Uncharacterized protein</fullName>
    </submittedName>
</protein>
<dbReference type="AlphaFoldDB" id="X1G2C7"/>
<feature type="non-terminal residue" evidence="1">
    <location>
        <position position="61"/>
    </location>
</feature>
<gene>
    <name evidence="1" type="ORF">S03H2_07941</name>
</gene>
<proteinExistence type="predicted"/>
<reference evidence="1" key="1">
    <citation type="journal article" date="2014" name="Front. Microbiol.">
        <title>High frequency of phylogenetically diverse reductive dehalogenase-homologous genes in deep subseafloor sedimentary metagenomes.</title>
        <authorList>
            <person name="Kawai M."/>
            <person name="Futagami T."/>
            <person name="Toyoda A."/>
            <person name="Takaki Y."/>
            <person name="Nishi S."/>
            <person name="Hori S."/>
            <person name="Arai W."/>
            <person name="Tsubouchi T."/>
            <person name="Morono Y."/>
            <person name="Uchiyama I."/>
            <person name="Ito T."/>
            <person name="Fujiyama A."/>
            <person name="Inagaki F."/>
            <person name="Takami H."/>
        </authorList>
    </citation>
    <scope>NUCLEOTIDE SEQUENCE</scope>
    <source>
        <strain evidence="1">Expedition CK06-06</strain>
    </source>
</reference>